<dbReference type="Gene3D" id="3.40.50.300">
    <property type="entry name" value="P-loop containing nucleotide triphosphate hydrolases"/>
    <property type="match status" value="2"/>
</dbReference>
<accession>A0AAV2E012</accession>
<dbReference type="SMART" id="SM00487">
    <property type="entry name" value="DEXDc"/>
    <property type="match status" value="1"/>
</dbReference>
<evidence type="ECO:0000256" key="1">
    <source>
        <dbReference type="ARBA" id="ARBA00012552"/>
    </source>
</evidence>
<dbReference type="InterPro" id="IPR014001">
    <property type="entry name" value="Helicase_ATP-bd"/>
</dbReference>
<keyword evidence="7" id="KW-0812">Transmembrane</keyword>
<dbReference type="GO" id="GO:0003724">
    <property type="term" value="F:RNA helicase activity"/>
    <property type="evidence" value="ECO:0007669"/>
    <property type="project" value="UniProtKB-EC"/>
</dbReference>
<dbReference type="InterPro" id="IPR000629">
    <property type="entry name" value="RNA-helicase_DEAD-box_CS"/>
</dbReference>
<sequence length="243" mass="27526">MRQRDVIGIAVIGSGKTATFVLPMLTYISRLPPMSEYNAAKGPYAVVLAPTRELAQQIKDETVKRYTVLNKCNYIVLDEADRMVDMGFEPQVMGYSMQCLSNNLKPENEDKELDEKKIYRTTYMSSATMPPAVERLARKYLRNPVLVTIDVVGRGIDIPDVAHVINYDMMGSIKGVHSSSSSDSDCYTFLTFLDTNVFYDFKKMLVQSNSVVPPELAKHEASKFKYGSNPYRPLRRNNPIFTH</sequence>
<dbReference type="SUPFAM" id="SSF52540">
    <property type="entry name" value="P-loop containing nucleoside triphosphate hydrolases"/>
    <property type="match status" value="2"/>
</dbReference>
<evidence type="ECO:0000256" key="6">
    <source>
        <dbReference type="ARBA" id="ARBA00022884"/>
    </source>
</evidence>
<evidence type="ECO:0000256" key="5">
    <source>
        <dbReference type="ARBA" id="ARBA00022840"/>
    </source>
</evidence>
<dbReference type="EMBL" id="OZ034816">
    <property type="protein sequence ID" value="CAL1379251.1"/>
    <property type="molecule type" value="Genomic_DNA"/>
</dbReference>
<protein>
    <recommendedName>
        <fullName evidence="1">RNA helicase</fullName>
        <ecNumber evidence="1">3.6.4.13</ecNumber>
    </recommendedName>
</protein>
<feature type="domain" description="Helicase ATP-binding" evidence="8">
    <location>
        <begin position="1"/>
        <end position="147"/>
    </location>
</feature>
<feature type="transmembrane region" description="Helical" evidence="7">
    <location>
        <begin position="6"/>
        <end position="28"/>
    </location>
</feature>
<evidence type="ECO:0000256" key="7">
    <source>
        <dbReference type="SAM" id="Phobius"/>
    </source>
</evidence>
<dbReference type="Proteomes" id="UP001497516">
    <property type="component" value="Chromosome 3"/>
</dbReference>
<dbReference type="Pfam" id="PF00271">
    <property type="entry name" value="Helicase_C"/>
    <property type="match status" value="1"/>
</dbReference>
<keyword evidence="3" id="KW-0378">Hydrolase</keyword>
<keyword evidence="10" id="KW-1185">Reference proteome</keyword>
<keyword evidence="6" id="KW-0694">RNA-binding</keyword>
<keyword evidence="7" id="KW-0472">Membrane</keyword>
<dbReference type="GO" id="GO:0016787">
    <property type="term" value="F:hydrolase activity"/>
    <property type="evidence" value="ECO:0007669"/>
    <property type="project" value="UniProtKB-KW"/>
</dbReference>
<evidence type="ECO:0000313" key="9">
    <source>
        <dbReference type="EMBL" id="CAL1379251.1"/>
    </source>
</evidence>
<dbReference type="InterPro" id="IPR011545">
    <property type="entry name" value="DEAD/DEAH_box_helicase_dom"/>
</dbReference>
<dbReference type="PROSITE" id="PS00039">
    <property type="entry name" value="DEAD_ATP_HELICASE"/>
    <property type="match status" value="1"/>
</dbReference>
<organism evidence="9 10">
    <name type="scientific">Linum trigynum</name>
    <dbReference type="NCBI Taxonomy" id="586398"/>
    <lineage>
        <taxon>Eukaryota</taxon>
        <taxon>Viridiplantae</taxon>
        <taxon>Streptophyta</taxon>
        <taxon>Embryophyta</taxon>
        <taxon>Tracheophyta</taxon>
        <taxon>Spermatophyta</taxon>
        <taxon>Magnoliopsida</taxon>
        <taxon>eudicotyledons</taxon>
        <taxon>Gunneridae</taxon>
        <taxon>Pentapetalae</taxon>
        <taxon>rosids</taxon>
        <taxon>fabids</taxon>
        <taxon>Malpighiales</taxon>
        <taxon>Linaceae</taxon>
        <taxon>Linum</taxon>
    </lineage>
</organism>
<keyword evidence="7" id="KW-1133">Transmembrane helix</keyword>
<gene>
    <name evidence="9" type="ORF">LTRI10_LOCUS20781</name>
</gene>
<name>A0AAV2E012_9ROSI</name>
<dbReference type="InterPro" id="IPR027417">
    <property type="entry name" value="P-loop_NTPase"/>
</dbReference>
<reference evidence="9 10" key="1">
    <citation type="submission" date="2024-04" db="EMBL/GenBank/DDBJ databases">
        <authorList>
            <person name="Fracassetti M."/>
        </authorList>
    </citation>
    <scope>NUCLEOTIDE SEQUENCE [LARGE SCALE GENOMIC DNA]</scope>
</reference>
<dbReference type="InterPro" id="IPR001650">
    <property type="entry name" value="Helicase_C-like"/>
</dbReference>
<keyword evidence="2" id="KW-0547">Nucleotide-binding</keyword>
<evidence type="ECO:0000256" key="4">
    <source>
        <dbReference type="ARBA" id="ARBA00022806"/>
    </source>
</evidence>
<dbReference type="EC" id="3.6.4.13" evidence="1"/>
<proteinExistence type="predicted"/>
<dbReference type="GO" id="GO:0003723">
    <property type="term" value="F:RNA binding"/>
    <property type="evidence" value="ECO:0007669"/>
    <property type="project" value="UniProtKB-KW"/>
</dbReference>
<keyword evidence="4" id="KW-0347">Helicase</keyword>
<evidence type="ECO:0000259" key="8">
    <source>
        <dbReference type="PROSITE" id="PS51192"/>
    </source>
</evidence>
<keyword evidence="5" id="KW-0067">ATP-binding</keyword>
<dbReference type="Pfam" id="PF00270">
    <property type="entry name" value="DEAD"/>
    <property type="match status" value="1"/>
</dbReference>
<evidence type="ECO:0000256" key="2">
    <source>
        <dbReference type="ARBA" id="ARBA00022741"/>
    </source>
</evidence>
<evidence type="ECO:0000313" key="10">
    <source>
        <dbReference type="Proteomes" id="UP001497516"/>
    </source>
</evidence>
<evidence type="ECO:0000256" key="3">
    <source>
        <dbReference type="ARBA" id="ARBA00022801"/>
    </source>
</evidence>
<dbReference type="PANTHER" id="PTHR47958">
    <property type="entry name" value="ATP-DEPENDENT RNA HELICASE DBP3"/>
    <property type="match status" value="1"/>
</dbReference>
<dbReference type="GO" id="GO:0005524">
    <property type="term" value="F:ATP binding"/>
    <property type="evidence" value="ECO:0007669"/>
    <property type="project" value="UniProtKB-KW"/>
</dbReference>
<dbReference type="AlphaFoldDB" id="A0AAV2E012"/>
<dbReference type="PROSITE" id="PS51192">
    <property type="entry name" value="HELICASE_ATP_BIND_1"/>
    <property type="match status" value="1"/>
</dbReference>